<feature type="domain" description="N-acetyltransferase" evidence="3">
    <location>
        <begin position="19"/>
        <end position="169"/>
    </location>
</feature>
<evidence type="ECO:0000313" key="5">
    <source>
        <dbReference type="EMBL" id="OLQ92347.1"/>
    </source>
</evidence>
<dbReference type="EMBL" id="MJMJ01000004">
    <property type="protein sequence ID" value="OLQ92347.1"/>
    <property type="molecule type" value="Genomic_DNA"/>
</dbReference>
<gene>
    <name evidence="4" type="ORF">BIY20_03105</name>
    <name evidence="5" type="ORF">BIY22_16170</name>
</gene>
<dbReference type="Proteomes" id="UP000186039">
    <property type="component" value="Unassembled WGS sequence"/>
</dbReference>
<evidence type="ECO:0000313" key="4">
    <source>
        <dbReference type="EMBL" id="OLQ85794.1"/>
    </source>
</evidence>
<evidence type="ECO:0000313" key="7">
    <source>
        <dbReference type="Proteomes" id="UP000186313"/>
    </source>
</evidence>
<keyword evidence="2" id="KW-0012">Acyltransferase</keyword>
<dbReference type="EMBL" id="MJMH01000217">
    <property type="protein sequence ID" value="OLQ85794.1"/>
    <property type="molecule type" value="Genomic_DNA"/>
</dbReference>
<protein>
    <submittedName>
        <fullName evidence="5">GNAT family N-acetyltransferase</fullName>
    </submittedName>
</protein>
<dbReference type="InterPro" id="IPR016181">
    <property type="entry name" value="Acyl_CoA_acyltransferase"/>
</dbReference>
<dbReference type="InterPro" id="IPR050832">
    <property type="entry name" value="Bact_Acetyltransf"/>
</dbReference>
<dbReference type="Gene3D" id="3.40.630.30">
    <property type="match status" value="1"/>
</dbReference>
<name>A0A1Q9HNF2_9VIBR</name>
<dbReference type="Pfam" id="PF00583">
    <property type="entry name" value="Acetyltransf_1"/>
    <property type="match status" value="1"/>
</dbReference>
<dbReference type="PROSITE" id="PS51186">
    <property type="entry name" value="GNAT"/>
    <property type="match status" value="1"/>
</dbReference>
<evidence type="ECO:0000259" key="3">
    <source>
        <dbReference type="PROSITE" id="PS51186"/>
    </source>
</evidence>
<comment type="caution">
    <text evidence="5">The sequence shown here is derived from an EMBL/GenBank/DDBJ whole genome shotgun (WGS) entry which is preliminary data.</text>
</comment>
<dbReference type="CDD" id="cd04301">
    <property type="entry name" value="NAT_SF"/>
    <property type="match status" value="1"/>
</dbReference>
<accession>A0A1Q9HNF2</accession>
<dbReference type="SUPFAM" id="SSF55729">
    <property type="entry name" value="Acyl-CoA N-acyltransferases (Nat)"/>
    <property type="match status" value="1"/>
</dbReference>
<dbReference type="InterPro" id="IPR000182">
    <property type="entry name" value="GNAT_dom"/>
</dbReference>
<dbReference type="STRING" id="1381081.BIY22_16170"/>
<dbReference type="PANTHER" id="PTHR43877">
    <property type="entry name" value="AMINOALKYLPHOSPHONATE N-ACETYLTRANSFERASE-RELATED-RELATED"/>
    <property type="match status" value="1"/>
</dbReference>
<dbReference type="Proteomes" id="UP000186313">
    <property type="component" value="Unassembled WGS sequence"/>
</dbReference>
<dbReference type="RefSeq" id="WP_075706509.1">
    <property type="nucleotide sequence ID" value="NZ_AP019655.1"/>
</dbReference>
<dbReference type="PANTHER" id="PTHR43877:SF2">
    <property type="entry name" value="AMINOALKYLPHOSPHONATE N-ACETYLTRANSFERASE-RELATED"/>
    <property type="match status" value="1"/>
</dbReference>
<keyword evidence="6" id="KW-1185">Reference proteome</keyword>
<sequence length="171" mass="19022">MEIKELQSVFGYEIDLRDLLIDSVAHNASIGFVLPIENSEADDYWLGVEADLREGGRKLYVAFDQEQLVGAVQLSLCSKSNGTHRGEVEKLIVKTSHRGQGIAKQLMSLIESESPLLGVSLLVLDTRKGDIASFLYRNLGYQEVGEIPLFARNPNGELESTIYFYKQLALS</sequence>
<dbReference type="GO" id="GO:0016747">
    <property type="term" value="F:acyltransferase activity, transferring groups other than amino-acyl groups"/>
    <property type="evidence" value="ECO:0007669"/>
    <property type="project" value="InterPro"/>
</dbReference>
<evidence type="ECO:0000313" key="6">
    <source>
        <dbReference type="Proteomes" id="UP000186039"/>
    </source>
</evidence>
<reference evidence="6 7" key="1">
    <citation type="submission" date="2016-09" db="EMBL/GenBank/DDBJ databases">
        <title>Genomic Taxonomy of the Vibrionaceae.</title>
        <authorList>
            <person name="Gonzalez-Castillo A."/>
            <person name="Gomez-Gil B."/>
            <person name="Enciso-Ibarra K."/>
        </authorList>
    </citation>
    <scope>NUCLEOTIDE SEQUENCE [LARGE SCALE GENOMIC DNA]</scope>
    <source>
        <strain evidence="4 6">CAIM 1902</strain>
        <strain evidence="5 7">CAIM 703</strain>
    </source>
</reference>
<evidence type="ECO:0000256" key="1">
    <source>
        <dbReference type="ARBA" id="ARBA00022679"/>
    </source>
</evidence>
<proteinExistence type="predicted"/>
<organism evidence="5 7">
    <name type="scientific">Vibrio panuliri</name>
    <dbReference type="NCBI Taxonomy" id="1381081"/>
    <lineage>
        <taxon>Bacteria</taxon>
        <taxon>Pseudomonadati</taxon>
        <taxon>Pseudomonadota</taxon>
        <taxon>Gammaproteobacteria</taxon>
        <taxon>Vibrionales</taxon>
        <taxon>Vibrionaceae</taxon>
        <taxon>Vibrio</taxon>
    </lineage>
</organism>
<dbReference type="OrthoDB" id="3389160at2"/>
<keyword evidence="1 5" id="KW-0808">Transferase</keyword>
<evidence type="ECO:0000256" key="2">
    <source>
        <dbReference type="ARBA" id="ARBA00023315"/>
    </source>
</evidence>
<dbReference type="AlphaFoldDB" id="A0A1Q9HNF2"/>